<dbReference type="EMBL" id="KN837208">
    <property type="protein sequence ID" value="KIJ33740.1"/>
    <property type="molecule type" value="Genomic_DNA"/>
</dbReference>
<protein>
    <submittedName>
        <fullName evidence="1">Uncharacterized protein</fullName>
    </submittedName>
</protein>
<name>A0A0C9V8G5_SPHS4</name>
<accession>A0A0C9V8G5</accession>
<sequence length="115" mass="13079">MGSIPAAAHCQTKVVLDKNYIHKVMVYIDWIEGQAEADYTAKSPFDAREEEHLWKCQGTTTSFRPGLFSTPIITRKHFRPETVSPHFHPETVNPHFRSDFPSNIFADFCGQRVGG</sequence>
<gene>
    <name evidence="1" type="ORF">M422DRAFT_264193</name>
</gene>
<evidence type="ECO:0000313" key="1">
    <source>
        <dbReference type="EMBL" id="KIJ33740.1"/>
    </source>
</evidence>
<organism evidence="1 2">
    <name type="scientific">Sphaerobolus stellatus (strain SS14)</name>
    <dbReference type="NCBI Taxonomy" id="990650"/>
    <lineage>
        <taxon>Eukaryota</taxon>
        <taxon>Fungi</taxon>
        <taxon>Dikarya</taxon>
        <taxon>Basidiomycota</taxon>
        <taxon>Agaricomycotina</taxon>
        <taxon>Agaricomycetes</taxon>
        <taxon>Phallomycetidae</taxon>
        <taxon>Geastrales</taxon>
        <taxon>Sphaerobolaceae</taxon>
        <taxon>Sphaerobolus</taxon>
    </lineage>
</organism>
<keyword evidence="2" id="KW-1185">Reference proteome</keyword>
<dbReference type="AlphaFoldDB" id="A0A0C9V8G5"/>
<proteinExistence type="predicted"/>
<reference evidence="1 2" key="1">
    <citation type="submission" date="2014-06" db="EMBL/GenBank/DDBJ databases">
        <title>Evolutionary Origins and Diversification of the Mycorrhizal Mutualists.</title>
        <authorList>
            <consortium name="DOE Joint Genome Institute"/>
            <consortium name="Mycorrhizal Genomics Consortium"/>
            <person name="Kohler A."/>
            <person name="Kuo A."/>
            <person name="Nagy L.G."/>
            <person name="Floudas D."/>
            <person name="Copeland A."/>
            <person name="Barry K.W."/>
            <person name="Cichocki N."/>
            <person name="Veneault-Fourrey C."/>
            <person name="LaButti K."/>
            <person name="Lindquist E.A."/>
            <person name="Lipzen A."/>
            <person name="Lundell T."/>
            <person name="Morin E."/>
            <person name="Murat C."/>
            <person name="Riley R."/>
            <person name="Ohm R."/>
            <person name="Sun H."/>
            <person name="Tunlid A."/>
            <person name="Henrissat B."/>
            <person name="Grigoriev I.V."/>
            <person name="Hibbett D.S."/>
            <person name="Martin F."/>
        </authorList>
    </citation>
    <scope>NUCLEOTIDE SEQUENCE [LARGE SCALE GENOMIC DNA]</scope>
    <source>
        <strain evidence="1 2">SS14</strain>
    </source>
</reference>
<dbReference type="Proteomes" id="UP000054279">
    <property type="component" value="Unassembled WGS sequence"/>
</dbReference>
<evidence type="ECO:0000313" key="2">
    <source>
        <dbReference type="Proteomes" id="UP000054279"/>
    </source>
</evidence>
<dbReference type="HOGENOM" id="CLU_2110515_0_0_1"/>